<keyword evidence="10" id="KW-0832">Ubl conjugation</keyword>
<dbReference type="InterPro" id="IPR017441">
    <property type="entry name" value="Protein_kinase_ATP_BS"/>
</dbReference>
<comment type="subcellular location">
    <subcellularLocation>
        <location evidence="1">Nucleus</location>
    </subcellularLocation>
</comment>
<evidence type="ECO:0000259" key="19">
    <source>
        <dbReference type="PROSITE" id="PS50011"/>
    </source>
</evidence>
<evidence type="ECO:0000256" key="17">
    <source>
        <dbReference type="PROSITE-ProRule" id="PRU10141"/>
    </source>
</evidence>
<evidence type="ECO:0000256" key="8">
    <source>
        <dbReference type="ARBA" id="ARBA00022777"/>
    </source>
</evidence>
<dbReference type="Gene3D" id="1.10.510.10">
    <property type="entry name" value="Transferase(Phosphotransferase) domain 1"/>
    <property type="match status" value="1"/>
</dbReference>
<dbReference type="PROSITE" id="PS00107">
    <property type="entry name" value="PROTEIN_KINASE_ATP"/>
    <property type="match status" value="1"/>
</dbReference>
<comment type="similarity">
    <text evidence="16">Belongs to the protein kinase superfamily. CMGC Ser/Thr protein kinase family. HIPK subfamily.</text>
</comment>
<gene>
    <name evidence="20" type="ORF">N321_05054</name>
</gene>
<dbReference type="GO" id="GO:0042771">
    <property type="term" value="P:intrinsic apoptotic signaling pathway in response to DNA damage by p53 class mediator"/>
    <property type="evidence" value="ECO:0007669"/>
    <property type="project" value="TreeGrafter"/>
</dbReference>
<dbReference type="Pfam" id="PF00069">
    <property type="entry name" value="Pkinase"/>
    <property type="match status" value="1"/>
</dbReference>
<keyword evidence="20" id="KW-0371">Homeobox</keyword>
<evidence type="ECO:0000256" key="3">
    <source>
        <dbReference type="ARBA" id="ARBA00022499"/>
    </source>
</evidence>
<evidence type="ECO:0000256" key="10">
    <source>
        <dbReference type="ARBA" id="ARBA00022843"/>
    </source>
</evidence>
<evidence type="ECO:0000256" key="16">
    <source>
        <dbReference type="ARBA" id="ARBA00061380"/>
    </source>
</evidence>
<feature type="binding site" evidence="17">
    <location>
        <position position="226"/>
    </location>
    <ligand>
        <name>ATP</name>
        <dbReference type="ChEBI" id="CHEBI:30616"/>
    </ligand>
</feature>
<dbReference type="GO" id="GO:0003714">
    <property type="term" value="F:transcription corepressor activity"/>
    <property type="evidence" value="ECO:0007669"/>
    <property type="project" value="TreeGrafter"/>
</dbReference>
<keyword evidence="8 20" id="KW-0418">Kinase</keyword>
<dbReference type="EC" id="2.7.11.1" evidence="2"/>
<evidence type="ECO:0000256" key="6">
    <source>
        <dbReference type="ARBA" id="ARBA00022679"/>
    </source>
</evidence>
<dbReference type="Proteomes" id="UP000053620">
    <property type="component" value="Unassembled WGS sequence"/>
</dbReference>
<keyword evidence="20" id="KW-0238">DNA-binding</keyword>
<protein>
    <recommendedName>
        <fullName evidence="2">non-specific serine/threonine protein kinase</fullName>
        <ecNumber evidence="2">2.7.11.1</ecNumber>
    </recommendedName>
</protein>
<dbReference type="AlphaFoldDB" id="A0A094MQ54"/>
<dbReference type="GO" id="GO:0007224">
    <property type="term" value="P:smoothened signaling pathway"/>
    <property type="evidence" value="ECO:0007669"/>
    <property type="project" value="TreeGrafter"/>
</dbReference>
<keyword evidence="5" id="KW-0597">Phosphoprotein</keyword>
<evidence type="ECO:0000256" key="15">
    <source>
        <dbReference type="ARBA" id="ARBA00048679"/>
    </source>
</evidence>
<evidence type="ECO:0000256" key="14">
    <source>
        <dbReference type="ARBA" id="ARBA00047899"/>
    </source>
</evidence>
<comment type="catalytic activity">
    <reaction evidence="15">
        <text>L-seryl-[protein] + ATP = O-phospho-L-seryl-[protein] + ADP + H(+)</text>
        <dbReference type="Rhea" id="RHEA:17989"/>
        <dbReference type="Rhea" id="RHEA-COMP:9863"/>
        <dbReference type="Rhea" id="RHEA-COMP:11604"/>
        <dbReference type="ChEBI" id="CHEBI:15378"/>
        <dbReference type="ChEBI" id="CHEBI:29999"/>
        <dbReference type="ChEBI" id="CHEBI:30616"/>
        <dbReference type="ChEBI" id="CHEBI:83421"/>
        <dbReference type="ChEBI" id="CHEBI:456216"/>
        <dbReference type="EC" id="2.7.11.1"/>
    </reaction>
</comment>
<feature type="compositionally biased region" description="Low complexity" evidence="18">
    <location>
        <begin position="818"/>
        <end position="827"/>
    </location>
</feature>
<dbReference type="GO" id="GO:0046332">
    <property type="term" value="F:SMAD binding"/>
    <property type="evidence" value="ECO:0007669"/>
    <property type="project" value="TreeGrafter"/>
</dbReference>
<keyword evidence="9 17" id="KW-0067">ATP-binding</keyword>
<keyword evidence="21" id="KW-1185">Reference proteome</keyword>
<dbReference type="InterPro" id="IPR000719">
    <property type="entry name" value="Prot_kinase_dom"/>
</dbReference>
<keyword evidence="13" id="KW-0539">Nucleus</keyword>
<keyword evidence="11" id="KW-0805">Transcription regulation</keyword>
<dbReference type="SUPFAM" id="SSF56112">
    <property type="entry name" value="Protein kinase-like (PK-like)"/>
    <property type="match status" value="1"/>
</dbReference>
<evidence type="ECO:0000256" key="2">
    <source>
        <dbReference type="ARBA" id="ARBA00012513"/>
    </source>
</evidence>
<name>A0A094MQ54_ANTCR</name>
<comment type="catalytic activity">
    <reaction evidence="14">
        <text>L-threonyl-[protein] + ATP = O-phospho-L-threonyl-[protein] + ADP + H(+)</text>
        <dbReference type="Rhea" id="RHEA:46608"/>
        <dbReference type="Rhea" id="RHEA-COMP:11060"/>
        <dbReference type="Rhea" id="RHEA-COMP:11605"/>
        <dbReference type="ChEBI" id="CHEBI:15378"/>
        <dbReference type="ChEBI" id="CHEBI:30013"/>
        <dbReference type="ChEBI" id="CHEBI:30616"/>
        <dbReference type="ChEBI" id="CHEBI:61977"/>
        <dbReference type="ChEBI" id="CHEBI:456216"/>
        <dbReference type="EC" id="2.7.11.1"/>
    </reaction>
</comment>
<keyword evidence="4" id="KW-0723">Serine/threonine-protein kinase</keyword>
<feature type="region of interest" description="Disordered" evidence="18">
    <location>
        <begin position="814"/>
        <end position="839"/>
    </location>
</feature>
<keyword evidence="7 17" id="KW-0547">Nucleotide-binding</keyword>
<reference evidence="20 21" key="1">
    <citation type="submission" date="2014-04" db="EMBL/GenBank/DDBJ databases">
        <title>Genome evolution of avian class.</title>
        <authorList>
            <person name="Zhang G."/>
            <person name="Li C."/>
        </authorList>
    </citation>
    <scope>NUCLEOTIDE SEQUENCE [LARGE SCALE GENOMIC DNA]</scope>
    <source>
        <strain evidence="20">BGI_N321</strain>
    </source>
</reference>
<feature type="region of interest" description="Disordered" evidence="18">
    <location>
        <begin position="1086"/>
        <end position="1110"/>
    </location>
</feature>
<dbReference type="GO" id="GO:0045944">
    <property type="term" value="P:positive regulation of transcription by RNA polymerase II"/>
    <property type="evidence" value="ECO:0007669"/>
    <property type="project" value="TreeGrafter"/>
</dbReference>
<evidence type="ECO:0000313" key="20">
    <source>
        <dbReference type="EMBL" id="KFZ56731.1"/>
    </source>
</evidence>
<sequence length="1215" mass="133071">MASHVQVFSPHTLQSSAFCSVKKLKVEPSSNWDMTGYGTHSKVYSQSKNVQSSQAAAAAAVNASLQIPNPSIPYEQTIIFPASTGHIVVTSANSTSGVVAVSGQTLGGPHNLMRRSTVSLLDTYQKCGLKRKSEEIENTSSVQIIEEHPPMIQNNASGATVATATTSTATSKNSGSNSEGDYQLVQHEVLCSMTNTYEVLEFLGRGTFGQVVKCWKRGTNEIVAIKILKNHPSYARQGQIEVSILARLSTESADDYNFVRAYECFQHKNHTCLVFEMLEQNLYDFLKQNKFSPLPLKYIRPILQQVATALMKLKSLGLIHADLKPENIMLVDPSRQPYRVKVIDFGSASHVSKAVCSTYLQSRYYRAPEIILGLPFCEAIDMWSLGCVIAELFLGWPLYPGASEYDQIRYISQTQGLPAEYLLSAGTKTTRFFNRDTDSPYPLWRLKTPDDHEAETGIKSKEARKYIFNCLDDMAQVNMTTDLEGSDMLVEKADRREFIDLLKKMLTIDADKRITPIETLNHPFVTMTHLLDFPHSTHVKSCFQNMEICKRRVNMYDTVNQSKTPFITHVAPSTSTNLTMTFNNQLNTVHNQPSAASMAAVAQRSMPLQTGTAQICTRPDPFQQALIVCPPGFQGLQASPSKHAGYSVRMENAVPIVTQAPGAQPLQIQPGLLAQQAWPSGTQQILLPPAWQQLTGVATHTSVQHATVIPESMAGTQPLADWRNTHAHSSHYNPIMKQPALLASHVTLPAAQPVNVGVAHVMRQPPATTTSARKSKQHQSAPRDWESKAMATGNLSKLSCNQLTTFPISRNASTYEVSSSQSISSPQRSKRVKENTPPRCAMVHNSPACSTSVTCGWSDVATSTTRERQRQTIIIPDTPSPAVSVITISSDTDEEEEQKHAPTRVCFAFTELVCCGQSLLVGSKLIVAHSLFKPLLCLSFSTLSKQRKNVISCVTVHDSPYSDSSSNNSPYAVQHRAGQNNGNTYDTKGVPETHCSGNPRTIIVPPLKTQASEVLVECDSLAPGKLHLFRQENYSSSLGRGCRCSPAHPAPSLHIHRPCCPGLHGHRRAPGGLPRVRAARRAAHHLPCQHRPPGPSQHGPAGSTLAHHPPKYLPTQPHLYTYTAPAALGSTGTVAHLVASQGSARHAVQHTTYPASIVHQVPVSMGPRVLPSPTIHPSQYQAQFAHQTYISASPASTVYTGYPLSPTKVNQYPYI</sequence>
<keyword evidence="12" id="KW-0804">Transcription</keyword>
<dbReference type="FunFam" id="3.30.200.20:FF:000022">
    <property type="entry name" value="Homeodomain-interacting protein kinase 2 isoform 1"/>
    <property type="match status" value="1"/>
</dbReference>
<evidence type="ECO:0000256" key="5">
    <source>
        <dbReference type="ARBA" id="ARBA00022553"/>
    </source>
</evidence>
<dbReference type="GO" id="GO:0003713">
    <property type="term" value="F:transcription coactivator activity"/>
    <property type="evidence" value="ECO:0007669"/>
    <property type="project" value="TreeGrafter"/>
</dbReference>
<evidence type="ECO:0000256" key="4">
    <source>
        <dbReference type="ARBA" id="ARBA00022527"/>
    </source>
</evidence>
<evidence type="ECO:0000256" key="18">
    <source>
        <dbReference type="SAM" id="MobiDB-lite"/>
    </source>
</evidence>
<dbReference type="InterPro" id="IPR050494">
    <property type="entry name" value="Ser_Thr_dual-spec_kinase"/>
</dbReference>
<dbReference type="FunFam" id="1.10.510.10:FF:000029">
    <property type="entry name" value="Homeodomain-interacting protein kinase 2 isoform 1"/>
    <property type="match status" value="1"/>
</dbReference>
<dbReference type="PANTHER" id="PTHR24058:SF53">
    <property type="entry name" value="HOMEODOMAIN-INTERACTING PROTEIN KINASE 2"/>
    <property type="match status" value="1"/>
</dbReference>
<dbReference type="GO" id="GO:0005524">
    <property type="term" value="F:ATP binding"/>
    <property type="evidence" value="ECO:0007669"/>
    <property type="project" value="UniProtKB-UniRule"/>
</dbReference>
<dbReference type="SMART" id="SM00220">
    <property type="entry name" value="S_TKc"/>
    <property type="match status" value="1"/>
</dbReference>
<dbReference type="GO" id="GO:0005737">
    <property type="term" value="C:cytoplasm"/>
    <property type="evidence" value="ECO:0007669"/>
    <property type="project" value="UniProtKB-ARBA"/>
</dbReference>
<dbReference type="PROSITE" id="PS00108">
    <property type="entry name" value="PROTEIN_KINASE_ST"/>
    <property type="match status" value="1"/>
</dbReference>
<dbReference type="InterPro" id="IPR011009">
    <property type="entry name" value="Kinase-like_dom_sf"/>
</dbReference>
<dbReference type="PANTHER" id="PTHR24058">
    <property type="entry name" value="DUAL SPECIFICITY PROTEIN KINASE"/>
    <property type="match status" value="1"/>
</dbReference>
<keyword evidence="6" id="KW-0808">Transferase</keyword>
<evidence type="ECO:0000256" key="9">
    <source>
        <dbReference type="ARBA" id="ARBA00022840"/>
    </source>
</evidence>
<dbReference type="GO" id="GO:0003677">
    <property type="term" value="F:DNA binding"/>
    <property type="evidence" value="ECO:0007669"/>
    <property type="project" value="UniProtKB-KW"/>
</dbReference>
<dbReference type="GO" id="GO:0004713">
    <property type="term" value="F:protein tyrosine kinase activity"/>
    <property type="evidence" value="ECO:0007669"/>
    <property type="project" value="TreeGrafter"/>
</dbReference>
<evidence type="ECO:0000256" key="12">
    <source>
        <dbReference type="ARBA" id="ARBA00023163"/>
    </source>
</evidence>
<evidence type="ECO:0000313" key="21">
    <source>
        <dbReference type="Proteomes" id="UP000053620"/>
    </source>
</evidence>
<dbReference type="GO" id="GO:0016605">
    <property type="term" value="C:PML body"/>
    <property type="evidence" value="ECO:0007669"/>
    <property type="project" value="TreeGrafter"/>
</dbReference>
<dbReference type="PROSITE" id="PS50011">
    <property type="entry name" value="PROTEIN_KINASE_DOM"/>
    <property type="match status" value="1"/>
</dbReference>
<evidence type="ECO:0000256" key="11">
    <source>
        <dbReference type="ARBA" id="ARBA00023015"/>
    </source>
</evidence>
<dbReference type="Gene3D" id="3.30.200.20">
    <property type="entry name" value="Phosphorylase Kinase, domain 1"/>
    <property type="match status" value="1"/>
</dbReference>
<dbReference type="InterPro" id="IPR008271">
    <property type="entry name" value="Ser/Thr_kinase_AS"/>
</dbReference>
<dbReference type="GO" id="GO:0004674">
    <property type="term" value="F:protein serine/threonine kinase activity"/>
    <property type="evidence" value="ECO:0007669"/>
    <property type="project" value="UniProtKB-KW"/>
</dbReference>
<accession>A0A094MQ54</accession>
<organism evidence="20 21">
    <name type="scientific">Antrostomus carolinensis</name>
    <name type="common">Chuck-will's-widow</name>
    <name type="synonym">Caprimulgus carolinensis</name>
    <dbReference type="NCBI Taxonomy" id="279965"/>
    <lineage>
        <taxon>Eukaryota</taxon>
        <taxon>Metazoa</taxon>
        <taxon>Chordata</taxon>
        <taxon>Craniata</taxon>
        <taxon>Vertebrata</taxon>
        <taxon>Euteleostomi</taxon>
        <taxon>Archelosauria</taxon>
        <taxon>Archosauria</taxon>
        <taxon>Dinosauria</taxon>
        <taxon>Saurischia</taxon>
        <taxon>Theropoda</taxon>
        <taxon>Coelurosauria</taxon>
        <taxon>Aves</taxon>
        <taxon>Neognathae</taxon>
        <taxon>Neoaves</taxon>
        <taxon>Strisores</taxon>
        <taxon>Caprimulgiformes</taxon>
        <taxon>Caprimulgidae</taxon>
        <taxon>Antrostomus</taxon>
    </lineage>
</organism>
<evidence type="ECO:0000256" key="13">
    <source>
        <dbReference type="ARBA" id="ARBA00023242"/>
    </source>
</evidence>
<feature type="region of interest" description="Disordered" evidence="18">
    <location>
        <begin position="765"/>
        <end position="788"/>
    </location>
</feature>
<dbReference type="EMBL" id="KL347440">
    <property type="protein sequence ID" value="KFZ56731.1"/>
    <property type="molecule type" value="Genomic_DNA"/>
</dbReference>
<evidence type="ECO:0000256" key="1">
    <source>
        <dbReference type="ARBA" id="ARBA00004123"/>
    </source>
</evidence>
<dbReference type="CDD" id="cd14227">
    <property type="entry name" value="STKc_HIPK2"/>
    <property type="match status" value="1"/>
</dbReference>
<keyword evidence="3" id="KW-1017">Isopeptide bond</keyword>
<evidence type="ECO:0000256" key="7">
    <source>
        <dbReference type="ARBA" id="ARBA00022741"/>
    </source>
</evidence>
<feature type="domain" description="Protein kinase" evidence="19">
    <location>
        <begin position="197"/>
        <end position="525"/>
    </location>
</feature>
<proteinExistence type="inferred from homology"/>